<name>X1TUQ6_9ZZZZ</name>
<dbReference type="AlphaFoldDB" id="X1TUQ6"/>
<protein>
    <submittedName>
        <fullName evidence="1">Uncharacterized protein</fullName>
    </submittedName>
</protein>
<evidence type="ECO:0000313" key="1">
    <source>
        <dbReference type="EMBL" id="GAI91300.1"/>
    </source>
</evidence>
<proteinExistence type="predicted"/>
<accession>X1TUQ6</accession>
<gene>
    <name evidence="1" type="ORF">S12H4_38325</name>
</gene>
<sequence length="203" mass="21786">GRFAREYLLNTAALESLNLVLTFAAPAVGTVFYIAGEPTTHESFAANIDVMTVEQVPGPGMQGVITKEHRQPEIIVPISAANTRLTVELEAGGGLVRGVSWMAQGGAAAACLYRLDTIINSVSLEHGGIAYVGSVRHGLLQAMDGILRNITTLPTGCGHIDFSPDGLESQMLDTRQMKRLELVFDVAHPSAVDQLTIWPEYVE</sequence>
<feature type="non-terminal residue" evidence="1">
    <location>
        <position position="1"/>
    </location>
</feature>
<organism evidence="1">
    <name type="scientific">marine sediment metagenome</name>
    <dbReference type="NCBI Taxonomy" id="412755"/>
    <lineage>
        <taxon>unclassified sequences</taxon>
        <taxon>metagenomes</taxon>
        <taxon>ecological metagenomes</taxon>
    </lineage>
</organism>
<reference evidence="1" key="1">
    <citation type="journal article" date="2014" name="Front. Microbiol.">
        <title>High frequency of phylogenetically diverse reductive dehalogenase-homologous genes in deep subseafloor sedimentary metagenomes.</title>
        <authorList>
            <person name="Kawai M."/>
            <person name="Futagami T."/>
            <person name="Toyoda A."/>
            <person name="Takaki Y."/>
            <person name="Nishi S."/>
            <person name="Hori S."/>
            <person name="Arai W."/>
            <person name="Tsubouchi T."/>
            <person name="Morono Y."/>
            <person name="Uchiyama I."/>
            <person name="Ito T."/>
            <person name="Fujiyama A."/>
            <person name="Inagaki F."/>
            <person name="Takami H."/>
        </authorList>
    </citation>
    <scope>NUCLEOTIDE SEQUENCE</scope>
    <source>
        <strain evidence="1">Expedition CK06-06</strain>
    </source>
</reference>
<comment type="caution">
    <text evidence="1">The sequence shown here is derived from an EMBL/GenBank/DDBJ whole genome shotgun (WGS) entry which is preliminary data.</text>
</comment>
<dbReference type="EMBL" id="BARW01023059">
    <property type="protein sequence ID" value="GAI91300.1"/>
    <property type="molecule type" value="Genomic_DNA"/>
</dbReference>